<accession>A0A7J5XCF0</accession>
<dbReference type="InterPro" id="IPR026123">
    <property type="entry name" value="STIL"/>
</dbReference>
<dbReference type="GO" id="GO:0007224">
    <property type="term" value="P:smoothened signaling pathway"/>
    <property type="evidence" value="ECO:0007669"/>
    <property type="project" value="TreeGrafter"/>
</dbReference>
<evidence type="ECO:0000313" key="4">
    <source>
        <dbReference type="Proteomes" id="UP000518266"/>
    </source>
</evidence>
<feature type="compositionally biased region" description="Low complexity" evidence="1">
    <location>
        <begin position="650"/>
        <end position="662"/>
    </location>
</feature>
<dbReference type="EMBL" id="JAAKFY010000025">
    <property type="protein sequence ID" value="KAF3834621.1"/>
    <property type="molecule type" value="Genomic_DNA"/>
</dbReference>
<feature type="compositionally biased region" description="Pro residues" evidence="1">
    <location>
        <begin position="639"/>
        <end position="649"/>
    </location>
</feature>
<dbReference type="OrthoDB" id="76173at2759"/>
<comment type="caution">
    <text evidence="3">The sequence shown here is derived from an EMBL/GenBank/DDBJ whole genome shotgun (WGS) entry which is preliminary data.</text>
</comment>
<reference evidence="3 4" key="1">
    <citation type="submission" date="2020-03" db="EMBL/GenBank/DDBJ databases">
        <title>Dissostichus mawsoni Genome sequencing and assembly.</title>
        <authorList>
            <person name="Park H."/>
        </authorList>
    </citation>
    <scope>NUCLEOTIDE SEQUENCE [LARGE SCALE GENOMIC DNA]</scope>
    <source>
        <strain evidence="3">DM0001</strain>
        <tissue evidence="3">Muscle</tissue>
    </source>
</reference>
<dbReference type="Pfam" id="PF15253">
    <property type="entry name" value="STIL_N"/>
    <property type="match status" value="1"/>
</dbReference>
<dbReference type="PANTHER" id="PTHR15128:SF0">
    <property type="entry name" value="SCL-INTERRUPTING LOCUS PROTEIN"/>
    <property type="match status" value="1"/>
</dbReference>
<feature type="domain" description="STIL N-terminal" evidence="2">
    <location>
        <begin position="113"/>
        <end position="237"/>
    </location>
</feature>
<dbReference type="AlphaFoldDB" id="A0A7J5XCF0"/>
<feature type="compositionally biased region" description="Polar residues" evidence="1">
    <location>
        <begin position="687"/>
        <end position="697"/>
    </location>
</feature>
<dbReference type="GO" id="GO:0031023">
    <property type="term" value="P:microtubule organizing center organization"/>
    <property type="evidence" value="ECO:0007669"/>
    <property type="project" value="TreeGrafter"/>
</dbReference>
<sequence>MSSLMGKQNDFSCHCVKSSRLTRFLCVCSQVPVFLQKVNKRLIGMSCPVNFQALPSGVLEAVFTPENMRRGGSALWDGSPAGEKLRLQLCAHRKPRLVLLEKALRLAQRHAHQGRVPSALLPGDVLVPCVFSTQEGASDAVQSEAELHHCFKLSQLLKVRGHVVLTQQADCAAFVLSWSAVCPSVSVEVTPVRSVPIIPTALQRSLSSSSRPPQSSRPQRGFLTMDQTRKLLLLLEAPQFFQCRGSGSHLDYQLLRLSVCHSVPERPVCLSAIRTLESRTKTCPPVRPPARTPPPSSSFSSNQNVRQAPGPSHRPPPDRKSAPPPGNSSSSSAPPHLHSTPNSHLHQPCSCCSSNNYNCTSIFSSPGLHPTPSSLHHHQTPSSLHHHHQTPPPSTHLHTLSPAPIQLNTLLFLLPPLVSLPPPLHPPISKLLLPPAIFSLITLLLLLPTPTDCSDAAGGSGETADPPQRGGGTEEHRQHRCGDRSQNVWTGLKRCKLKSKVQTLFLNGLEQTELDGCRNGQTGVKRFLKIVQTRVKCANRCGRTGVKKGVKRDVDRCEDRCEERRRQVCRDVDRCVKKGVKRDVDRCEDRCEERRRQTGVERRRQVWRDVDRCEDVDRGQFVLGGSCLISLPSSGGSSPPLPHLPPPPSSSSSSSSSCKPPSHTYLSVSDHGVERSDITGQEAACSPASQHSLSGLQSRFWGRV</sequence>
<feature type="region of interest" description="Disordered" evidence="1">
    <location>
        <begin position="455"/>
        <end position="483"/>
    </location>
</feature>
<dbReference type="GO" id="GO:0071539">
    <property type="term" value="P:protein localization to centrosome"/>
    <property type="evidence" value="ECO:0007669"/>
    <property type="project" value="TreeGrafter"/>
</dbReference>
<evidence type="ECO:0000259" key="2">
    <source>
        <dbReference type="Pfam" id="PF15253"/>
    </source>
</evidence>
<feature type="compositionally biased region" description="Pro residues" evidence="1">
    <location>
        <begin position="285"/>
        <end position="296"/>
    </location>
</feature>
<feature type="compositionally biased region" description="Low complexity" evidence="1">
    <location>
        <begin position="327"/>
        <end position="341"/>
    </location>
</feature>
<evidence type="ECO:0000313" key="3">
    <source>
        <dbReference type="EMBL" id="KAF3834621.1"/>
    </source>
</evidence>
<name>A0A7J5XCF0_DISMA</name>
<feature type="region of interest" description="Disordered" evidence="1">
    <location>
        <begin position="633"/>
        <end position="704"/>
    </location>
</feature>
<feature type="region of interest" description="Disordered" evidence="1">
    <location>
        <begin position="280"/>
        <end position="341"/>
    </location>
</feature>
<dbReference type="InterPro" id="IPR057731">
    <property type="entry name" value="STIL_N"/>
</dbReference>
<dbReference type="GO" id="GO:0007052">
    <property type="term" value="P:mitotic spindle organization"/>
    <property type="evidence" value="ECO:0007669"/>
    <property type="project" value="TreeGrafter"/>
</dbReference>
<dbReference type="Proteomes" id="UP000518266">
    <property type="component" value="Unassembled WGS sequence"/>
</dbReference>
<dbReference type="GO" id="GO:0005815">
    <property type="term" value="C:microtubule organizing center"/>
    <property type="evidence" value="ECO:0007669"/>
    <property type="project" value="TreeGrafter"/>
</dbReference>
<protein>
    <recommendedName>
        <fullName evidence="2">STIL N-terminal domain-containing protein</fullName>
    </recommendedName>
</protein>
<gene>
    <name evidence="3" type="ORF">F7725_027179</name>
</gene>
<evidence type="ECO:0000256" key="1">
    <source>
        <dbReference type="SAM" id="MobiDB-lite"/>
    </source>
</evidence>
<feature type="compositionally biased region" description="Basic residues" evidence="1">
    <location>
        <begin position="375"/>
        <end position="389"/>
    </location>
</feature>
<feature type="compositionally biased region" description="Basic and acidic residues" evidence="1">
    <location>
        <begin position="472"/>
        <end position="483"/>
    </location>
</feature>
<organism evidence="3 4">
    <name type="scientific">Dissostichus mawsoni</name>
    <name type="common">Antarctic cod</name>
    <dbReference type="NCBI Taxonomy" id="36200"/>
    <lineage>
        <taxon>Eukaryota</taxon>
        <taxon>Metazoa</taxon>
        <taxon>Chordata</taxon>
        <taxon>Craniata</taxon>
        <taxon>Vertebrata</taxon>
        <taxon>Euteleostomi</taxon>
        <taxon>Actinopterygii</taxon>
        <taxon>Neopterygii</taxon>
        <taxon>Teleostei</taxon>
        <taxon>Neoteleostei</taxon>
        <taxon>Acanthomorphata</taxon>
        <taxon>Eupercaria</taxon>
        <taxon>Perciformes</taxon>
        <taxon>Notothenioidei</taxon>
        <taxon>Nototheniidae</taxon>
        <taxon>Dissostichus</taxon>
    </lineage>
</organism>
<proteinExistence type="predicted"/>
<keyword evidence="4" id="KW-1185">Reference proteome</keyword>
<feature type="region of interest" description="Disordered" evidence="1">
    <location>
        <begin position="370"/>
        <end position="400"/>
    </location>
</feature>
<dbReference type="PANTHER" id="PTHR15128">
    <property type="entry name" value="TAL1 SCL INTERRUPTING LOCUS"/>
    <property type="match status" value="1"/>
</dbReference>